<evidence type="ECO:0000256" key="3">
    <source>
        <dbReference type="ARBA" id="ARBA00022670"/>
    </source>
</evidence>
<dbReference type="GO" id="GO:0006508">
    <property type="term" value="P:proteolysis"/>
    <property type="evidence" value="ECO:0007669"/>
    <property type="project" value="UniProtKB-KW"/>
</dbReference>
<evidence type="ECO:0000259" key="7">
    <source>
        <dbReference type="Pfam" id="PF20255"/>
    </source>
</evidence>
<comment type="catalytic activity">
    <reaction evidence="1">
        <text>Thiol-dependent hydrolysis of ester, thioester, amide, peptide and isopeptide bonds formed by the C-terminal Gly of ubiquitin (a 76-residue protein attached to proteins as an intracellular targeting signal).</text>
        <dbReference type="EC" id="3.4.19.12"/>
    </reaction>
</comment>
<evidence type="ECO:0000313" key="9">
    <source>
        <dbReference type="Proteomes" id="UP000076532"/>
    </source>
</evidence>
<keyword evidence="9" id="KW-1185">Reference proteome</keyword>
<reference evidence="8 9" key="1">
    <citation type="journal article" date="2016" name="Mol. Biol. Evol.">
        <title>Comparative Genomics of Early-Diverging Mushroom-Forming Fungi Provides Insights into the Origins of Lignocellulose Decay Capabilities.</title>
        <authorList>
            <person name="Nagy L.G."/>
            <person name="Riley R."/>
            <person name="Tritt A."/>
            <person name="Adam C."/>
            <person name="Daum C."/>
            <person name="Floudas D."/>
            <person name="Sun H."/>
            <person name="Yadav J.S."/>
            <person name="Pangilinan J."/>
            <person name="Larsson K.H."/>
            <person name="Matsuura K."/>
            <person name="Barry K."/>
            <person name="Labutti K."/>
            <person name="Kuo R."/>
            <person name="Ohm R.A."/>
            <person name="Bhattacharya S.S."/>
            <person name="Shirouzu T."/>
            <person name="Yoshinaga Y."/>
            <person name="Martin F.M."/>
            <person name="Grigoriev I.V."/>
            <person name="Hibbett D.S."/>
        </authorList>
    </citation>
    <scope>NUCLEOTIDE SEQUENCE [LARGE SCALE GENOMIC DNA]</scope>
    <source>
        <strain evidence="8 9">CBS 109695</strain>
    </source>
</reference>
<dbReference type="OrthoDB" id="3182339at2759"/>
<proteinExistence type="predicted"/>
<feature type="domain" description="DUF6606" evidence="7">
    <location>
        <begin position="9"/>
        <end position="153"/>
    </location>
</feature>
<evidence type="ECO:0000256" key="2">
    <source>
        <dbReference type="ARBA" id="ARBA00012759"/>
    </source>
</evidence>
<evidence type="ECO:0000256" key="1">
    <source>
        <dbReference type="ARBA" id="ARBA00000707"/>
    </source>
</evidence>
<keyword evidence="5" id="KW-0378">Hydrolase</keyword>
<protein>
    <recommendedName>
        <fullName evidence="2">ubiquitinyl hydrolase 1</fullName>
        <ecNumber evidence="2">3.4.19.12</ecNumber>
    </recommendedName>
</protein>
<keyword evidence="3" id="KW-0645">Protease</keyword>
<dbReference type="EC" id="3.4.19.12" evidence="2"/>
<sequence length="1773" mass="202453">MDNDSLEYIANHAFFPPKLPQEDDYQICHEEALCSSVVNSALAYREHIPADDRDRWDRITKMLQHLQATQEFESLYKESLRESITGMQTGDIRALYIRAQNAGLVIRKLHGETVFETFEVSLPNATVMAAEGKILRSFPGPAIAVPHLTANDPFTIGLSTDFKGLLDRNRRLSHALEQHFVRCTQTSPSGLECAISALWPGYNRGPGRWRSLTFPDNRWLVVDTAPISGSAQIVHLNFLDGVLLVDGKPLSRLPETFTRHATFTRIFGKNIFDVIPANKNTGMDFTSRMELRDHKVSFAMRDQDRKLVIHIEHGCQTFELIPHNIFIGDLPASLIHGYSHWMDLSSGQVELRPLSNMWESCKDNWILHYQDQKGPIMRRGSTTLVDIYSSTFKMLHLSLDALDHAEHMVVTWCQAAELLLADLPRLRLSFMLNKNNLLESVNLSNMVVDENQSTGTMVGLFNQLVLRESESVLAGLPRSRRVIIPSGELWVAVDQLATAQCPLLREYSPEFPKRLMEPLLLRSSQALERAKYVETYVLSRHSHSQAGHRIFTDEVSPQSFAVRYFDSSSHHKAVLEQIRNRATSDRRAKVSELACLNEKHRDLVRDYGNRTHTQSRHYRYGYEYHDPYRCYRCSLERQADGMEIAVHEWPLPEDNLHAKAVVFELRCPSFFGTWRTISYQFLRDICFNHNSRVDPPVQLHTYQGLQSFRDDDCSHRISIASTTKAFTNCHYASTKIPSHESKVCVNNGLSWKLFDSSRREWAAISFQQCSIVDYCILKLPVGPYATLQYAVDATSHTSNEMLANQEDCPKDLSLHEYAAFVGLRAGCLLQWLNIARELRARALTFRREEILILFTQAAWEIGPLLNKEREWHMELCIGTFASVLLQELADLLTAVQSNWAEVKCVRVITALTSRLLVSSKDFEAVKQAYILMRRTRATTFTWMHQLADRLRENDDEARAQDLQRRMCEVAAACRSTYDVDPLHLQNLLSSSRDLSVLLECTIVVHDNSPSSAIGLSTDFKGLLDRNRRLSHALEQHFVRCTQANPSGLERAMSALWPAYNRGPDWWRYLTIPDNRWLVVDTAPISDSAQIVHLNFLDGVLLVDGKPLSRLPEIFTRHATFTRIFGKNIFDVIPANKNTGMDFTSRMELRDHKVSFAMRDQDCKLVIHIARGCQTFELIPHNIFIGDLPASLIHGYSHWMDLSSGQVELRPLSNIWESCKDNWILHYQDPKGPIMRRGSTTLVDIHSSTFKMLHLSLDALDHAEHMVVTWCQAAELLLADLPRLRLSFMLKNNHLESVNLSNMVVDEKQSTGTMVGLFNQLVLRESESALAGLPRSRRVIIPFGELVEEATLAYSREWLSRDLGRTWISIYNLCRRSEKNKDLFRLAFSLSAMAYCSEQKAKLVPVLLAFATNPRFRDLSPPPWGSSYRLQSGFQPSRDEVYRHVISEGSFESSSEARLASRNGENEWDASRRRQALYETRLKLQADRVANHYLAQWPIQYPNSPPAPSDNWVFSASKALAAIGSLFDTRFRNMRLKQHIVEVQDFLSDMDQPAARAKFAYHPSPCFQPSNHTCCAVITLNQLFQREPPSILRRTPILRCAVDQQYETPDDTGDLHALLTHFTGNTNSFEKLYGQDLEESRQEYMAHKNRVFSSCIPPSYDLADYKDQCWSSLQEALECALATLAPSNLAIHQHMVHLAGQWPCITLGSLLRILGNRGAYNISSTWINTLATLAQRMLLYQRSQSWGIQTISLRSWRTTTPMALKKSYSPLIGF</sequence>
<dbReference type="EMBL" id="KV417513">
    <property type="protein sequence ID" value="KZP26585.1"/>
    <property type="molecule type" value="Genomic_DNA"/>
</dbReference>
<evidence type="ECO:0000256" key="4">
    <source>
        <dbReference type="ARBA" id="ARBA00022786"/>
    </source>
</evidence>
<name>A0A166PYQ2_9AGAM</name>
<dbReference type="Pfam" id="PF20255">
    <property type="entry name" value="DUF6606"/>
    <property type="match status" value="1"/>
</dbReference>
<evidence type="ECO:0000313" key="8">
    <source>
        <dbReference type="EMBL" id="KZP26585.1"/>
    </source>
</evidence>
<keyword evidence="6" id="KW-0788">Thiol protease</keyword>
<gene>
    <name evidence="8" type="ORF">FIBSPDRAFT_928540</name>
</gene>
<dbReference type="InterPro" id="IPR046541">
    <property type="entry name" value="DUF6606"/>
</dbReference>
<keyword evidence="4" id="KW-0833">Ubl conjugation pathway</keyword>
<evidence type="ECO:0000256" key="6">
    <source>
        <dbReference type="ARBA" id="ARBA00022807"/>
    </source>
</evidence>
<dbReference type="PANTHER" id="PTHR13367:SF33">
    <property type="entry name" value="P-LOOP CONTAINING NUCLEOSIDE TRIPHOSPHATE HYDROLASE PROTEIN"/>
    <property type="match status" value="1"/>
</dbReference>
<evidence type="ECO:0000256" key="5">
    <source>
        <dbReference type="ARBA" id="ARBA00022801"/>
    </source>
</evidence>
<dbReference type="Proteomes" id="UP000076532">
    <property type="component" value="Unassembled WGS sequence"/>
</dbReference>
<dbReference type="GO" id="GO:0004843">
    <property type="term" value="F:cysteine-type deubiquitinase activity"/>
    <property type="evidence" value="ECO:0007669"/>
    <property type="project" value="UniProtKB-EC"/>
</dbReference>
<accession>A0A166PYQ2</accession>
<dbReference type="InterPro" id="IPR051346">
    <property type="entry name" value="OTU_Deubiquitinase"/>
</dbReference>
<dbReference type="STRING" id="436010.A0A166PYQ2"/>
<organism evidence="8 9">
    <name type="scientific">Athelia psychrophila</name>
    <dbReference type="NCBI Taxonomy" id="1759441"/>
    <lineage>
        <taxon>Eukaryota</taxon>
        <taxon>Fungi</taxon>
        <taxon>Dikarya</taxon>
        <taxon>Basidiomycota</taxon>
        <taxon>Agaricomycotina</taxon>
        <taxon>Agaricomycetes</taxon>
        <taxon>Agaricomycetidae</taxon>
        <taxon>Atheliales</taxon>
        <taxon>Atheliaceae</taxon>
        <taxon>Athelia</taxon>
    </lineage>
</organism>
<dbReference type="PANTHER" id="PTHR13367">
    <property type="entry name" value="UBIQUITIN THIOESTERASE"/>
    <property type="match status" value="1"/>
</dbReference>